<dbReference type="OrthoDB" id="5805849at2759"/>
<sequence length="165" mass="19139">MEDDKQSTFAEVSKSKALKGEEALSTYTSLFCFSMTPHNCFICLLIILISQVNYISAEDETHPPRTNEASRDNSDVWLVVILCLLFCFALRHMNDFYVGESVTLVAEGEFSHRFSRKQTNKHLERVEKDFNDMFQKLCEKYERDLDSDGCCGYYEEKKKVTDKLV</sequence>
<protein>
    <submittedName>
        <fullName evidence="2">Uncharacterized protein</fullName>
    </submittedName>
</protein>
<organism evidence="2 3">
    <name type="scientific">Caenorhabditis nigoni</name>
    <dbReference type="NCBI Taxonomy" id="1611254"/>
    <lineage>
        <taxon>Eukaryota</taxon>
        <taxon>Metazoa</taxon>
        <taxon>Ecdysozoa</taxon>
        <taxon>Nematoda</taxon>
        <taxon>Chromadorea</taxon>
        <taxon>Rhabditida</taxon>
        <taxon>Rhabditina</taxon>
        <taxon>Rhabditomorpha</taxon>
        <taxon>Rhabditoidea</taxon>
        <taxon>Rhabditidae</taxon>
        <taxon>Peloderinae</taxon>
        <taxon>Caenorhabditis</taxon>
    </lineage>
</organism>
<evidence type="ECO:0000313" key="2">
    <source>
        <dbReference type="EMBL" id="PIC19559.1"/>
    </source>
</evidence>
<evidence type="ECO:0000313" key="3">
    <source>
        <dbReference type="Proteomes" id="UP000230233"/>
    </source>
</evidence>
<keyword evidence="1" id="KW-1133">Transmembrane helix</keyword>
<dbReference type="Proteomes" id="UP000230233">
    <property type="component" value="Chromosome X"/>
</dbReference>
<dbReference type="AlphaFoldDB" id="A0A2G5SXB9"/>
<feature type="transmembrane region" description="Helical" evidence="1">
    <location>
        <begin position="39"/>
        <end position="56"/>
    </location>
</feature>
<gene>
    <name evidence="2" type="primary">Cni-T18D3.5</name>
    <name evidence="2" type="synonym">Cnig_chr_X.g25067</name>
    <name evidence="2" type="ORF">B9Z55_025067</name>
</gene>
<name>A0A2G5SXB9_9PELO</name>
<keyword evidence="1" id="KW-0812">Transmembrane</keyword>
<feature type="transmembrane region" description="Helical" evidence="1">
    <location>
        <begin position="76"/>
        <end position="93"/>
    </location>
</feature>
<dbReference type="EMBL" id="PDUG01000006">
    <property type="protein sequence ID" value="PIC19559.1"/>
    <property type="molecule type" value="Genomic_DNA"/>
</dbReference>
<keyword evidence="1" id="KW-0472">Membrane</keyword>
<comment type="caution">
    <text evidence="2">The sequence shown here is derived from an EMBL/GenBank/DDBJ whole genome shotgun (WGS) entry which is preliminary data.</text>
</comment>
<proteinExistence type="predicted"/>
<keyword evidence="3" id="KW-1185">Reference proteome</keyword>
<reference evidence="3" key="1">
    <citation type="submission" date="2017-10" db="EMBL/GenBank/DDBJ databases">
        <title>Rapid genome shrinkage in a self-fertile nematode reveals novel sperm competition proteins.</title>
        <authorList>
            <person name="Yin D."/>
            <person name="Schwarz E.M."/>
            <person name="Thomas C.G."/>
            <person name="Felde R.L."/>
            <person name="Korf I.F."/>
            <person name="Cutter A.D."/>
            <person name="Schartner C.M."/>
            <person name="Ralston E.J."/>
            <person name="Meyer B.J."/>
            <person name="Haag E.S."/>
        </authorList>
    </citation>
    <scope>NUCLEOTIDE SEQUENCE [LARGE SCALE GENOMIC DNA]</scope>
    <source>
        <strain evidence="3">JU1422</strain>
    </source>
</reference>
<accession>A0A2G5SXB9</accession>
<evidence type="ECO:0000256" key="1">
    <source>
        <dbReference type="SAM" id="Phobius"/>
    </source>
</evidence>